<dbReference type="Proteomes" id="UP000092698">
    <property type="component" value="Chromosome"/>
</dbReference>
<keyword evidence="2" id="KW-1185">Reference proteome</keyword>
<proteinExistence type="predicted"/>
<protein>
    <submittedName>
        <fullName evidence="1">Uncharacterized protein</fullName>
    </submittedName>
</protein>
<accession>A0A1C7D743</accession>
<name>A0A1C7D743_9SPHN</name>
<dbReference type="EMBL" id="CP016545">
    <property type="protein sequence ID" value="ANU07267.1"/>
    <property type="molecule type" value="Genomic_DNA"/>
</dbReference>
<evidence type="ECO:0000313" key="2">
    <source>
        <dbReference type="Proteomes" id="UP000092698"/>
    </source>
</evidence>
<sequence>MTSPEAATRLWFDSMSLAMEASSVIWLRSWRMMAGGALAEREGQRMVDEKLAAAATFWPAMMMAAPFSPAAFGTQALAHYAKPVRANRRRLSRSG</sequence>
<gene>
    <name evidence="1" type="ORF">A6F65_00957</name>
</gene>
<organism evidence="1 2">
    <name type="scientific">Paraurantiacibacter namhicola</name>
    <dbReference type="NCBI Taxonomy" id="645517"/>
    <lineage>
        <taxon>Bacteria</taxon>
        <taxon>Pseudomonadati</taxon>
        <taxon>Pseudomonadota</taxon>
        <taxon>Alphaproteobacteria</taxon>
        <taxon>Sphingomonadales</taxon>
        <taxon>Erythrobacteraceae</taxon>
        <taxon>Paraurantiacibacter</taxon>
    </lineage>
</organism>
<dbReference type="OrthoDB" id="7432973at2"/>
<evidence type="ECO:0000313" key="1">
    <source>
        <dbReference type="EMBL" id="ANU07267.1"/>
    </source>
</evidence>
<dbReference type="STRING" id="645517.A6F65_00957"/>
<dbReference type="KEGG" id="anh:A6F65_00957"/>
<dbReference type="AlphaFoldDB" id="A0A1C7D743"/>
<reference evidence="1 2" key="1">
    <citation type="submission" date="2016-07" db="EMBL/GenBank/DDBJ databases">
        <title>Complete genome sequence of Altererythrobacter namhicola JCM 16345T, containing esterase-encoding genes.</title>
        <authorList>
            <person name="Cheng H."/>
            <person name="Wu Y.-H."/>
            <person name="Jian S.-L."/>
            <person name="Huo Y.-Y."/>
            <person name="Wang C.-S."/>
            <person name="Xu X.-W."/>
        </authorList>
    </citation>
    <scope>NUCLEOTIDE SEQUENCE [LARGE SCALE GENOMIC DNA]</scope>
    <source>
        <strain evidence="1 2">JCM 16345</strain>
    </source>
</reference>